<dbReference type="PROSITE" id="PS50234">
    <property type="entry name" value="VWFA"/>
    <property type="match status" value="1"/>
</dbReference>
<gene>
    <name evidence="4" type="ORF">Fi14EGH31_18200</name>
    <name evidence="5" type="ORF">LJD74_07960</name>
</gene>
<keyword evidence="1" id="KW-1133">Transmembrane helix</keyword>
<dbReference type="RefSeq" id="WP_117813128.1">
    <property type="nucleotide sequence ID" value="NZ_AP024085.1"/>
</dbReference>
<dbReference type="EMBL" id="AP024085">
    <property type="protein sequence ID" value="BCL58108.1"/>
    <property type="molecule type" value="Genomic_DNA"/>
</dbReference>
<accession>A0A7I8E015</accession>
<evidence type="ECO:0000313" key="4">
    <source>
        <dbReference type="EMBL" id="BCL58108.1"/>
    </source>
</evidence>
<sequence length="519" mass="59730">MKKLICLLTTFLSLFFMMKPVEATGLKWEISKSKTATQLDSNYQSQVALSLPSKSENLVSDVVFVLDKSTSAQIENQALEMLEQLKAQIEKTDAKVKVGIVIFNKTAHVSSWFNLTSQMSQIKEAIQQEITSGTNSHAGLLAGKELLDNDKEVEAQRKYMVFVSDGITYMYNQEPTVTAWSFENDGSVLNWAGPDNFKSKYSDSIPEWNTYFKNVKNQLESQGNKYDYIYGQTPTVSTPVLESNQYLNSVDKALYYTNDTYQNMKEEGYHCYVMKANGQSHYPWATSFMEYLSNNEEVSFDAIQNDIYYLLDKGSYVEDYIGQGKDQFGNEYNFDFVNEVNQFYMMVGQKKYTPEMIEDDTCYHYGFNKQNDGYDYELYYYSGVEEHFIWKMNVPVTQFDPVQLIYTVILTNPQEQAGEYGYYDEDGHLNKDNLKTNIRATLHPVDSNGNALEIEDFLNPTVSYSVQNTKIQENPKQETKIQTAKKSVKTGDEQMIYPYIVLSLLTISIVSVLKRRLEE</sequence>
<dbReference type="Proteomes" id="UP000593842">
    <property type="component" value="Chromosome"/>
</dbReference>
<reference evidence="6" key="2">
    <citation type="submission" date="2020-09" db="EMBL/GenBank/DDBJ databases">
        <title>Complete genome sequencing of Faecalibacillus intestinalis strain 14EGH31.</title>
        <authorList>
            <person name="Sakamoto M."/>
            <person name="Murakami T."/>
            <person name="Mori H."/>
        </authorList>
    </citation>
    <scope>NUCLEOTIDE SEQUENCE [LARGE SCALE GENOMIC DNA]</scope>
    <source>
        <strain evidence="6">14EGH31</strain>
    </source>
</reference>
<evidence type="ECO:0000259" key="3">
    <source>
        <dbReference type="PROSITE" id="PS50234"/>
    </source>
</evidence>
<evidence type="ECO:0000313" key="5">
    <source>
        <dbReference type="EMBL" id="MCB8561937.1"/>
    </source>
</evidence>
<proteinExistence type="predicted"/>
<dbReference type="Pfam" id="PF00092">
    <property type="entry name" value="VWA"/>
    <property type="match status" value="1"/>
</dbReference>
<feature type="chain" id="PRO_5032626716" evidence="2">
    <location>
        <begin position="24"/>
        <end position="519"/>
    </location>
</feature>
<evidence type="ECO:0000256" key="2">
    <source>
        <dbReference type="SAM" id="SignalP"/>
    </source>
</evidence>
<dbReference type="GeneID" id="70580261"/>
<protein>
    <submittedName>
        <fullName evidence="5">VWA domain-containing protein</fullName>
    </submittedName>
</protein>
<feature type="transmembrane region" description="Helical" evidence="1">
    <location>
        <begin position="495"/>
        <end position="513"/>
    </location>
</feature>
<dbReference type="CDD" id="cd00198">
    <property type="entry name" value="vWFA"/>
    <property type="match status" value="1"/>
</dbReference>
<evidence type="ECO:0000313" key="6">
    <source>
        <dbReference type="Proteomes" id="UP000593842"/>
    </source>
</evidence>
<dbReference type="KEGG" id="fit:Fi14EGH31_18200"/>
<dbReference type="Proteomes" id="UP001197827">
    <property type="component" value="Unassembled WGS sequence"/>
</dbReference>
<dbReference type="AlphaFoldDB" id="A0A7I8E015"/>
<evidence type="ECO:0000256" key="1">
    <source>
        <dbReference type="SAM" id="Phobius"/>
    </source>
</evidence>
<dbReference type="InterPro" id="IPR036465">
    <property type="entry name" value="vWFA_dom_sf"/>
</dbReference>
<keyword evidence="2" id="KW-0732">Signal</keyword>
<feature type="signal peptide" evidence="2">
    <location>
        <begin position="1"/>
        <end position="23"/>
    </location>
</feature>
<keyword evidence="1" id="KW-0812">Transmembrane</keyword>
<name>A0A7I8E015_9FIRM</name>
<dbReference type="SUPFAM" id="SSF53300">
    <property type="entry name" value="vWA-like"/>
    <property type="match status" value="1"/>
</dbReference>
<dbReference type="Gene3D" id="3.40.50.410">
    <property type="entry name" value="von Willebrand factor, type A domain"/>
    <property type="match status" value="1"/>
</dbReference>
<feature type="domain" description="VWFA" evidence="3">
    <location>
        <begin position="61"/>
        <end position="166"/>
    </location>
</feature>
<reference evidence="5" key="3">
    <citation type="submission" date="2021-10" db="EMBL/GenBank/DDBJ databases">
        <title>Collection of gut derived symbiotic bacterial strains cultured from healthy donors.</title>
        <authorList>
            <person name="Lin H."/>
            <person name="Littmann E."/>
            <person name="Kohout C."/>
            <person name="Pamer E.G."/>
        </authorList>
    </citation>
    <scope>NUCLEOTIDE SEQUENCE</scope>
    <source>
        <strain evidence="5">DFI.5.2</strain>
    </source>
</reference>
<keyword evidence="1" id="KW-0472">Membrane</keyword>
<dbReference type="InterPro" id="IPR002035">
    <property type="entry name" value="VWF_A"/>
</dbReference>
<reference evidence="4" key="1">
    <citation type="journal article" date="2020" name="Microbiol. Resour. Announc.">
        <title>Complete Genome Sequence of Faecalibacillus intestinalis JCM 34082, Isolated from Feces from a Healthy Japanese Female.</title>
        <authorList>
            <person name="Sakamoto M."/>
            <person name="Ikeyama N."/>
            <person name="Toyoda A."/>
            <person name="Murakami T."/>
            <person name="Mori H."/>
            <person name="Ohkuma M."/>
        </authorList>
    </citation>
    <scope>NUCLEOTIDE SEQUENCE</scope>
    <source>
        <strain evidence="4">14EGH31</strain>
    </source>
</reference>
<organism evidence="4 6">
    <name type="scientific">Faecalibacillus intestinalis</name>
    <dbReference type="NCBI Taxonomy" id="1982626"/>
    <lineage>
        <taxon>Bacteria</taxon>
        <taxon>Bacillati</taxon>
        <taxon>Bacillota</taxon>
        <taxon>Erysipelotrichia</taxon>
        <taxon>Erysipelotrichales</taxon>
        <taxon>Coprobacillaceae</taxon>
        <taxon>Faecalibacillus</taxon>
    </lineage>
</organism>
<dbReference type="EMBL" id="JAJDKQ010000013">
    <property type="protein sequence ID" value="MCB8561937.1"/>
    <property type="molecule type" value="Genomic_DNA"/>
</dbReference>